<dbReference type="STRING" id="4540.A0A3L6PY76"/>
<dbReference type="InterPro" id="IPR005162">
    <property type="entry name" value="Retrotrans_gag_dom"/>
</dbReference>
<evidence type="ECO:0000313" key="2">
    <source>
        <dbReference type="EMBL" id="RLM65661.1"/>
    </source>
</evidence>
<evidence type="ECO:0000259" key="1">
    <source>
        <dbReference type="Pfam" id="PF03732"/>
    </source>
</evidence>
<dbReference type="AlphaFoldDB" id="A0A3L6PY76"/>
<dbReference type="Proteomes" id="UP000275267">
    <property type="component" value="Unassembled WGS sequence"/>
</dbReference>
<evidence type="ECO:0000313" key="3">
    <source>
        <dbReference type="Proteomes" id="UP000275267"/>
    </source>
</evidence>
<proteinExistence type="predicted"/>
<keyword evidence="3" id="KW-1185">Reference proteome</keyword>
<name>A0A3L6PY76_PANMI</name>
<feature type="domain" description="Retrotransposon gag" evidence="1">
    <location>
        <begin position="2"/>
        <end position="84"/>
    </location>
</feature>
<sequence length="115" mass="12959">MGAAKEWYSLTVGRVEGHWNILKEKLCLRFFPLHRVSALRIESITFKQREEELLGAAWARYIELISSGPDLGMPEAMHLQHFAGDLRTDSAIFLDKASGGSFWHKTVSEGKPSSI</sequence>
<comment type="caution">
    <text evidence="2">The sequence shown here is derived from an EMBL/GenBank/DDBJ whole genome shotgun (WGS) entry which is preliminary data.</text>
</comment>
<dbReference type="OrthoDB" id="1298831at2759"/>
<organism evidence="2 3">
    <name type="scientific">Panicum miliaceum</name>
    <name type="common">Proso millet</name>
    <name type="synonym">Broomcorn millet</name>
    <dbReference type="NCBI Taxonomy" id="4540"/>
    <lineage>
        <taxon>Eukaryota</taxon>
        <taxon>Viridiplantae</taxon>
        <taxon>Streptophyta</taxon>
        <taxon>Embryophyta</taxon>
        <taxon>Tracheophyta</taxon>
        <taxon>Spermatophyta</taxon>
        <taxon>Magnoliopsida</taxon>
        <taxon>Liliopsida</taxon>
        <taxon>Poales</taxon>
        <taxon>Poaceae</taxon>
        <taxon>PACMAD clade</taxon>
        <taxon>Panicoideae</taxon>
        <taxon>Panicodae</taxon>
        <taxon>Paniceae</taxon>
        <taxon>Panicinae</taxon>
        <taxon>Panicum</taxon>
        <taxon>Panicum sect. Panicum</taxon>
    </lineage>
</organism>
<reference evidence="3" key="1">
    <citation type="journal article" date="2019" name="Nat. Commun.">
        <title>The genome of broomcorn millet.</title>
        <authorList>
            <person name="Zou C."/>
            <person name="Miki D."/>
            <person name="Li D."/>
            <person name="Tang Q."/>
            <person name="Xiao L."/>
            <person name="Rajput S."/>
            <person name="Deng P."/>
            <person name="Jia W."/>
            <person name="Huang R."/>
            <person name="Zhang M."/>
            <person name="Sun Y."/>
            <person name="Hu J."/>
            <person name="Fu X."/>
            <person name="Schnable P.S."/>
            <person name="Li F."/>
            <person name="Zhang H."/>
            <person name="Feng B."/>
            <person name="Zhu X."/>
            <person name="Liu R."/>
            <person name="Schnable J.C."/>
            <person name="Zhu J.-K."/>
            <person name="Zhang H."/>
        </authorList>
    </citation>
    <scope>NUCLEOTIDE SEQUENCE [LARGE SCALE GENOMIC DNA]</scope>
</reference>
<dbReference type="EMBL" id="PQIB02000015">
    <property type="protein sequence ID" value="RLM65661.1"/>
    <property type="molecule type" value="Genomic_DNA"/>
</dbReference>
<accession>A0A3L6PY76</accession>
<dbReference type="Pfam" id="PF03732">
    <property type="entry name" value="Retrotrans_gag"/>
    <property type="match status" value="1"/>
</dbReference>
<gene>
    <name evidence="2" type="ORF">C2845_PM16G02600</name>
</gene>
<protein>
    <recommendedName>
        <fullName evidence="1">Retrotransposon gag domain-containing protein</fullName>
    </recommendedName>
</protein>